<evidence type="ECO:0000313" key="9">
    <source>
        <dbReference type="Proteomes" id="UP000652354"/>
    </source>
</evidence>
<dbReference type="PANTHER" id="PTHR34187:SF2">
    <property type="entry name" value="DUF202 DOMAIN-CONTAINING PROTEIN"/>
    <property type="match status" value="1"/>
</dbReference>
<proteinExistence type="predicted"/>
<accession>A0A919UJK7</accession>
<evidence type="ECO:0000259" key="7">
    <source>
        <dbReference type="Pfam" id="PF02656"/>
    </source>
</evidence>
<dbReference type="InterPro" id="IPR003807">
    <property type="entry name" value="DUF202"/>
</dbReference>
<comment type="caution">
    <text evidence="8">The sequence shown here is derived from an EMBL/GenBank/DDBJ whole genome shotgun (WGS) entry which is preliminary data.</text>
</comment>
<evidence type="ECO:0000256" key="2">
    <source>
        <dbReference type="ARBA" id="ARBA00022475"/>
    </source>
</evidence>
<evidence type="ECO:0000256" key="6">
    <source>
        <dbReference type="SAM" id="Phobius"/>
    </source>
</evidence>
<feature type="transmembrane region" description="Helical" evidence="6">
    <location>
        <begin position="98"/>
        <end position="118"/>
    </location>
</feature>
<evidence type="ECO:0000313" key="8">
    <source>
        <dbReference type="EMBL" id="GIG53890.1"/>
    </source>
</evidence>
<evidence type="ECO:0000256" key="4">
    <source>
        <dbReference type="ARBA" id="ARBA00022989"/>
    </source>
</evidence>
<feature type="transmembrane region" description="Helical" evidence="6">
    <location>
        <begin position="58"/>
        <end position="78"/>
    </location>
</feature>
<dbReference type="EMBL" id="BONR01000001">
    <property type="protein sequence ID" value="GIG53890.1"/>
    <property type="molecule type" value="Genomic_DNA"/>
</dbReference>
<dbReference type="RefSeq" id="WP_203653317.1">
    <property type="nucleotide sequence ID" value="NZ_BONR01000001.1"/>
</dbReference>
<name>A0A919UJK7_9MICO</name>
<evidence type="ECO:0000256" key="5">
    <source>
        <dbReference type="ARBA" id="ARBA00023136"/>
    </source>
</evidence>
<dbReference type="AlphaFoldDB" id="A0A919UJK7"/>
<dbReference type="GO" id="GO:0005886">
    <property type="term" value="C:plasma membrane"/>
    <property type="evidence" value="ECO:0007669"/>
    <property type="project" value="UniProtKB-SubCell"/>
</dbReference>
<keyword evidence="5 6" id="KW-0472">Membrane</keyword>
<keyword evidence="2" id="KW-1003">Cell membrane</keyword>
<sequence length="119" mass="12761">MTDRRFPRAVYGVGEEPDPRFSMANERTFLAWVRTALALIAAGVAVEALELPVQPGLRAAAATVFAVLGLLAAAQAWLGWWRTEKAMRLHRPMPGPGLGAVIVAGVFTAALLLLIGWLV</sequence>
<dbReference type="Proteomes" id="UP000652354">
    <property type="component" value="Unassembled WGS sequence"/>
</dbReference>
<dbReference type="Pfam" id="PF02656">
    <property type="entry name" value="DUF202"/>
    <property type="match status" value="1"/>
</dbReference>
<protein>
    <submittedName>
        <fullName evidence="8">Membrane protein</fullName>
    </submittedName>
</protein>
<keyword evidence="4 6" id="KW-1133">Transmembrane helix</keyword>
<keyword evidence="9" id="KW-1185">Reference proteome</keyword>
<dbReference type="PANTHER" id="PTHR34187">
    <property type="entry name" value="FGR18P"/>
    <property type="match status" value="1"/>
</dbReference>
<reference evidence="8" key="1">
    <citation type="submission" date="2021-01" db="EMBL/GenBank/DDBJ databases">
        <title>Whole genome shotgun sequence of Demequina activiva NBRC 110675.</title>
        <authorList>
            <person name="Komaki H."/>
            <person name="Tamura T."/>
        </authorList>
    </citation>
    <scope>NUCLEOTIDE SEQUENCE</scope>
    <source>
        <strain evidence="8">NBRC 110675</strain>
    </source>
</reference>
<evidence type="ECO:0000256" key="1">
    <source>
        <dbReference type="ARBA" id="ARBA00004651"/>
    </source>
</evidence>
<feature type="domain" description="DUF202" evidence="7">
    <location>
        <begin position="20"/>
        <end position="86"/>
    </location>
</feature>
<feature type="transmembrane region" description="Helical" evidence="6">
    <location>
        <begin position="29"/>
        <end position="46"/>
    </location>
</feature>
<comment type="subcellular location">
    <subcellularLocation>
        <location evidence="1">Cell membrane</location>
        <topology evidence="1">Multi-pass membrane protein</topology>
    </subcellularLocation>
</comment>
<dbReference type="InterPro" id="IPR052053">
    <property type="entry name" value="IM_YidH-like"/>
</dbReference>
<keyword evidence="3 6" id="KW-0812">Transmembrane</keyword>
<gene>
    <name evidence="8" type="ORF">Dac01nite_06420</name>
</gene>
<evidence type="ECO:0000256" key="3">
    <source>
        <dbReference type="ARBA" id="ARBA00022692"/>
    </source>
</evidence>
<organism evidence="8 9">
    <name type="scientific">Demequina activiva</name>
    <dbReference type="NCBI Taxonomy" id="1582364"/>
    <lineage>
        <taxon>Bacteria</taxon>
        <taxon>Bacillati</taxon>
        <taxon>Actinomycetota</taxon>
        <taxon>Actinomycetes</taxon>
        <taxon>Micrococcales</taxon>
        <taxon>Demequinaceae</taxon>
        <taxon>Demequina</taxon>
    </lineage>
</organism>